<dbReference type="RefSeq" id="WP_084574066.1">
    <property type="nucleotide sequence ID" value="NZ_CP155572.1"/>
</dbReference>
<dbReference type="InterPro" id="IPR003715">
    <property type="entry name" value="Poly_export_N"/>
</dbReference>
<dbReference type="GO" id="GO:0015288">
    <property type="term" value="F:porin activity"/>
    <property type="evidence" value="ECO:0007669"/>
    <property type="project" value="UniProtKB-KW"/>
</dbReference>
<dbReference type="GO" id="GO:0006811">
    <property type="term" value="P:monoatomic ion transport"/>
    <property type="evidence" value="ECO:0007669"/>
    <property type="project" value="UniProtKB-KW"/>
</dbReference>
<evidence type="ECO:0000259" key="15">
    <source>
        <dbReference type="Pfam" id="PF02563"/>
    </source>
</evidence>
<evidence type="ECO:0000256" key="8">
    <source>
        <dbReference type="ARBA" id="ARBA00023047"/>
    </source>
</evidence>
<comment type="similarity">
    <text evidence="2">Belongs to the BexD/CtrA/VexA family.</text>
</comment>
<evidence type="ECO:0000256" key="6">
    <source>
        <dbReference type="ARBA" id="ARBA00022692"/>
    </source>
</evidence>
<dbReference type="AlphaFoldDB" id="A0A1W1YU24"/>
<gene>
    <name evidence="17" type="ORF">SAMN04488500_102160</name>
</gene>
<organism evidence="17 18">
    <name type="scientific">Sporomusa malonica</name>
    <dbReference type="NCBI Taxonomy" id="112901"/>
    <lineage>
        <taxon>Bacteria</taxon>
        <taxon>Bacillati</taxon>
        <taxon>Bacillota</taxon>
        <taxon>Negativicutes</taxon>
        <taxon>Selenomonadales</taxon>
        <taxon>Sporomusaceae</taxon>
        <taxon>Sporomusa</taxon>
    </lineage>
</organism>
<evidence type="ECO:0000256" key="4">
    <source>
        <dbReference type="ARBA" id="ARBA00022452"/>
    </source>
</evidence>
<comment type="subcellular location">
    <subcellularLocation>
        <location evidence="1">Cell outer membrane</location>
        <topology evidence="1">Multi-pass membrane protein</topology>
    </subcellularLocation>
</comment>
<dbReference type="GO" id="GO:0015159">
    <property type="term" value="F:polysaccharide transmembrane transporter activity"/>
    <property type="evidence" value="ECO:0007669"/>
    <property type="project" value="InterPro"/>
</dbReference>
<evidence type="ECO:0000256" key="1">
    <source>
        <dbReference type="ARBA" id="ARBA00004571"/>
    </source>
</evidence>
<dbReference type="OrthoDB" id="8291at2"/>
<dbReference type="Gene3D" id="3.10.560.10">
    <property type="entry name" value="Outer membrane lipoprotein wza domain like"/>
    <property type="match status" value="1"/>
</dbReference>
<evidence type="ECO:0000256" key="3">
    <source>
        <dbReference type="ARBA" id="ARBA00022448"/>
    </source>
</evidence>
<sequence>MRRSVYVLIILFLVMILPQHIVAQDYQLGAGDVLSIDVWGFEELKIEQLPIRPDGKIAIPLSGELQAAGITPGELANTITTKLGQYLKDPIVSVNVIKFRTTRVYVLGEVLKPGMYEIEKQHNLIDALGSAGSYTRDAAKKKVYVIRKEQTSTPLKVNLLNLLEKGDISQNVTLNDGDIVYLTKNNRIEFAKDILPWISAVYQVNEINE</sequence>
<keyword evidence="14" id="KW-0449">Lipoprotein</keyword>
<evidence type="ECO:0000259" key="16">
    <source>
        <dbReference type="Pfam" id="PF22461"/>
    </source>
</evidence>
<dbReference type="InterPro" id="IPR049712">
    <property type="entry name" value="Poly_export"/>
</dbReference>
<keyword evidence="12" id="KW-0564">Palmitate</keyword>
<dbReference type="Pfam" id="PF22461">
    <property type="entry name" value="SLBB_2"/>
    <property type="match status" value="1"/>
</dbReference>
<dbReference type="EMBL" id="FWXI01000002">
    <property type="protein sequence ID" value="SMC39218.1"/>
    <property type="molecule type" value="Genomic_DNA"/>
</dbReference>
<evidence type="ECO:0000313" key="17">
    <source>
        <dbReference type="EMBL" id="SMC39218.1"/>
    </source>
</evidence>
<keyword evidence="3" id="KW-0813">Transport</keyword>
<dbReference type="Pfam" id="PF02563">
    <property type="entry name" value="Poly_export"/>
    <property type="match status" value="1"/>
</dbReference>
<dbReference type="GO" id="GO:0046930">
    <property type="term" value="C:pore complex"/>
    <property type="evidence" value="ECO:0007669"/>
    <property type="project" value="UniProtKB-KW"/>
</dbReference>
<evidence type="ECO:0000256" key="9">
    <source>
        <dbReference type="ARBA" id="ARBA00023065"/>
    </source>
</evidence>
<dbReference type="GO" id="GO:0009279">
    <property type="term" value="C:cell outer membrane"/>
    <property type="evidence" value="ECO:0007669"/>
    <property type="project" value="UniProtKB-SubCell"/>
</dbReference>
<keyword evidence="11" id="KW-0472">Membrane</keyword>
<dbReference type="Gene3D" id="3.30.1950.10">
    <property type="entry name" value="wza like domain"/>
    <property type="match status" value="1"/>
</dbReference>
<keyword evidence="10" id="KW-0626">Porin</keyword>
<evidence type="ECO:0000256" key="5">
    <source>
        <dbReference type="ARBA" id="ARBA00022597"/>
    </source>
</evidence>
<proteinExistence type="inferred from homology"/>
<keyword evidence="8" id="KW-0625">Polysaccharide transport</keyword>
<evidence type="ECO:0000313" key="18">
    <source>
        <dbReference type="Proteomes" id="UP000192738"/>
    </source>
</evidence>
<keyword evidence="5" id="KW-0762">Sugar transport</keyword>
<accession>A0A1W1YU24</accession>
<evidence type="ECO:0000256" key="14">
    <source>
        <dbReference type="ARBA" id="ARBA00023288"/>
    </source>
</evidence>
<keyword evidence="18" id="KW-1185">Reference proteome</keyword>
<dbReference type="Proteomes" id="UP000192738">
    <property type="component" value="Unassembled WGS sequence"/>
</dbReference>
<name>A0A1W1YU24_9FIRM</name>
<dbReference type="STRING" id="112901.SAMN04488500_102160"/>
<evidence type="ECO:0000256" key="13">
    <source>
        <dbReference type="ARBA" id="ARBA00023237"/>
    </source>
</evidence>
<keyword evidence="13" id="KW-0998">Cell outer membrane</keyword>
<evidence type="ECO:0000256" key="7">
    <source>
        <dbReference type="ARBA" id="ARBA00022729"/>
    </source>
</evidence>
<keyword evidence="6" id="KW-0812">Transmembrane</keyword>
<keyword evidence="4" id="KW-1134">Transmembrane beta strand</keyword>
<feature type="domain" description="Polysaccharide export protein N-terminal" evidence="15">
    <location>
        <begin position="23"/>
        <end position="96"/>
    </location>
</feature>
<dbReference type="PANTHER" id="PTHR33619">
    <property type="entry name" value="POLYSACCHARIDE EXPORT PROTEIN GFCE-RELATED"/>
    <property type="match status" value="1"/>
</dbReference>
<reference evidence="17 18" key="1">
    <citation type="submission" date="2017-04" db="EMBL/GenBank/DDBJ databases">
        <authorList>
            <person name="Afonso C.L."/>
            <person name="Miller P.J."/>
            <person name="Scott M.A."/>
            <person name="Spackman E."/>
            <person name="Goraichik I."/>
            <person name="Dimitrov K.M."/>
            <person name="Suarez D.L."/>
            <person name="Swayne D.E."/>
        </authorList>
    </citation>
    <scope>NUCLEOTIDE SEQUENCE [LARGE SCALE GENOMIC DNA]</scope>
    <source>
        <strain evidence="17 18">DSM 5090</strain>
    </source>
</reference>
<protein>
    <submittedName>
        <fullName evidence="17">Polysaccharide export outer membrane protein</fullName>
    </submittedName>
</protein>
<dbReference type="InterPro" id="IPR054765">
    <property type="entry name" value="SLBB_dom"/>
</dbReference>
<evidence type="ECO:0000256" key="11">
    <source>
        <dbReference type="ARBA" id="ARBA00023136"/>
    </source>
</evidence>
<feature type="domain" description="SLBB" evidence="16">
    <location>
        <begin position="103"/>
        <end position="181"/>
    </location>
</feature>
<evidence type="ECO:0000256" key="2">
    <source>
        <dbReference type="ARBA" id="ARBA00009450"/>
    </source>
</evidence>
<evidence type="ECO:0000256" key="10">
    <source>
        <dbReference type="ARBA" id="ARBA00023114"/>
    </source>
</evidence>
<keyword evidence="9" id="KW-0406">Ion transport</keyword>
<evidence type="ECO:0000256" key="12">
    <source>
        <dbReference type="ARBA" id="ARBA00023139"/>
    </source>
</evidence>
<dbReference type="PANTHER" id="PTHR33619:SF3">
    <property type="entry name" value="POLYSACCHARIDE EXPORT PROTEIN GFCE-RELATED"/>
    <property type="match status" value="1"/>
</dbReference>
<keyword evidence="7" id="KW-0732">Signal</keyword>